<reference evidence="1" key="1">
    <citation type="submission" date="2023-03" db="EMBL/GenBank/DDBJ databases">
        <title>Massive genome expansion in bonnet fungi (Mycena s.s.) driven by repeated elements and novel gene families across ecological guilds.</title>
        <authorList>
            <consortium name="Lawrence Berkeley National Laboratory"/>
            <person name="Harder C.B."/>
            <person name="Miyauchi S."/>
            <person name="Viragh M."/>
            <person name="Kuo A."/>
            <person name="Thoen E."/>
            <person name="Andreopoulos B."/>
            <person name="Lu D."/>
            <person name="Skrede I."/>
            <person name="Drula E."/>
            <person name="Henrissat B."/>
            <person name="Morin E."/>
            <person name="Kohler A."/>
            <person name="Barry K."/>
            <person name="LaButti K."/>
            <person name="Morin E."/>
            <person name="Salamov A."/>
            <person name="Lipzen A."/>
            <person name="Mereny Z."/>
            <person name="Hegedus B."/>
            <person name="Baldrian P."/>
            <person name="Stursova M."/>
            <person name="Weitz H."/>
            <person name="Taylor A."/>
            <person name="Grigoriev I.V."/>
            <person name="Nagy L.G."/>
            <person name="Martin F."/>
            <person name="Kauserud H."/>
        </authorList>
    </citation>
    <scope>NUCLEOTIDE SEQUENCE</scope>
    <source>
        <strain evidence="1">CBHHK200</strain>
    </source>
</reference>
<organism evidence="1 2">
    <name type="scientific">Mycena alexandri</name>
    <dbReference type="NCBI Taxonomy" id="1745969"/>
    <lineage>
        <taxon>Eukaryota</taxon>
        <taxon>Fungi</taxon>
        <taxon>Dikarya</taxon>
        <taxon>Basidiomycota</taxon>
        <taxon>Agaricomycotina</taxon>
        <taxon>Agaricomycetes</taxon>
        <taxon>Agaricomycetidae</taxon>
        <taxon>Agaricales</taxon>
        <taxon>Marasmiineae</taxon>
        <taxon>Mycenaceae</taxon>
        <taxon>Mycena</taxon>
    </lineage>
</organism>
<dbReference type="EMBL" id="JARJCM010000062">
    <property type="protein sequence ID" value="KAJ7033881.1"/>
    <property type="molecule type" value="Genomic_DNA"/>
</dbReference>
<sequence>MHLHDLYRKCLLKKETQRVNLPVTPRHSRAGPRQCRVSPRRHVGSAIAVEFADRPETQKECLKNTPVEIKFIEPAAWLEIQNYHQAQRWDLNFLGPKVGATEILRAQKRIGSQSELWEIGSSGTKTQRFVELKRLEYIWSSKEMIVTWPTRLLAATDPDAYSCLYNKNFCLFKQVDQEADLIPDFALARCQNTNPWQPLVVLECATSQTTTALDRKVRWWLNDPKISLVIGVDIQIGQYCSPDPVVLTNDVNPPTFTLRDLLAMEFTPLGPININHHNWGCNIRKIMVGLHAPPDEDKVSRQVKGSNRSFDLTPVDVNDSAAHAQLLRRQETINRIVGTVVKDAMNPEFFDACFGSTQAFNLSWATAARTPVPSSSLKRALAEVDEDEATPLEVIGKPAVKRMKADLNYPGCGLLGHTTRPKTVSCAFEAAQGRRVF</sequence>
<keyword evidence="2" id="KW-1185">Reference proteome</keyword>
<comment type="caution">
    <text evidence="1">The sequence shown here is derived from an EMBL/GenBank/DDBJ whole genome shotgun (WGS) entry which is preliminary data.</text>
</comment>
<evidence type="ECO:0000313" key="1">
    <source>
        <dbReference type="EMBL" id="KAJ7033881.1"/>
    </source>
</evidence>
<accession>A0AAD6SVI6</accession>
<gene>
    <name evidence="1" type="ORF">C8F04DRAFT_1183836</name>
</gene>
<name>A0AAD6SVI6_9AGAR</name>
<dbReference type="AlphaFoldDB" id="A0AAD6SVI6"/>
<evidence type="ECO:0000313" key="2">
    <source>
        <dbReference type="Proteomes" id="UP001218188"/>
    </source>
</evidence>
<dbReference type="Proteomes" id="UP001218188">
    <property type="component" value="Unassembled WGS sequence"/>
</dbReference>
<protein>
    <submittedName>
        <fullName evidence="1">Uncharacterized protein</fullName>
    </submittedName>
</protein>
<proteinExistence type="predicted"/>